<accession>A0A2P2PFA4</accession>
<protein>
    <submittedName>
        <fullName evidence="1">Uncharacterized protein</fullName>
    </submittedName>
</protein>
<organism evidence="1">
    <name type="scientific">Rhizophora mucronata</name>
    <name type="common">Asiatic mangrove</name>
    <dbReference type="NCBI Taxonomy" id="61149"/>
    <lineage>
        <taxon>Eukaryota</taxon>
        <taxon>Viridiplantae</taxon>
        <taxon>Streptophyta</taxon>
        <taxon>Embryophyta</taxon>
        <taxon>Tracheophyta</taxon>
        <taxon>Spermatophyta</taxon>
        <taxon>Magnoliopsida</taxon>
        <taxon>eudicotyledons</taxon>
        <taxon>Gunneridae</taxon>
        <taxon>Pentapetalae</taxon>
        <taxon>rosids</taxon>
        <taxon>fabids</taxon>
        <taxon>Malpighiales</taxon>
        <taxon>Rhizophoraceae</taxon>
        <taxon>Rhizophora</taxon>
    </lineage>
</organism>
<dbReference type="AlphaFoldDB" id="A0A2P2PFA4"/>
<dbReference type="EMBL" id="GGEC01072887">
    <property type="protein sequence ID" value="MBX53371.1"/>
    <property type="molecule type" value="Transcribed_RNA"/>
</dbReference>
<proteinExistence type="predicted"/>
<sequence length="59" mass="6588">MKVGVSLQPNLEAWKDSSGHLVAHSRYFPLCFLLQIASCAWIFLQEILHPCGCLSILDS</sequence>
<evidence type="ECO:0000313" key="1">
    <source>
        <dbReference type="EMBL" id="MBX53371.1"/>
    </source>
</evidence>
<reference evidence="1" key="1">
    <citation type="submission" date="2018-02" db="EMBL/GenBank/DDBJ databases">
        <title>Rhizophora mucronata_Transcriptome.</title>
        <authorList>
            <person name="Meera S.P."/>
            <person name="Sreeshan A."/>
            <person name="Augustine A."/>
        </authorList>
    </citation>
    <scope>NUCLEOTIDE SEQUENCE</scope>
    <source>
        <tissue evidence="1">Leaf</tissue>
    </source>
</reference>
<name>A0A2P2PFA4_RHIMU</name>